<organism evidence="2 3">
    <name type="scientific">Nakamurella endophytica</name>
    <dbReference type="NCBI Taxonomy" id="1748367"/>
    <lineage>
        <taxon>Bacteria</taxon>
        <taxon>Bacillati</taxon>
        <taxon>Actinomycetota</taxon>
        <taxon>Actinomycetes</taxon>
        <taxon>Nakamurellales</taxon>
        <taxon>Nakamurellaceae</taxon>
        <taxon>Nakamurella</taxon>
    </lineage>
</organism>
<feature type="region of interest" description="Disordered" evidence="1">
    <location>
        <begin position="76"/>
        <end position="152"/>
    </location>
</feature>
<dbReference type="Proteomes" id="UP000655208">
    <property type="component" value="Unassembled WGS sequence"/>
</dbReference>
<reference evidence="2" key="1">
    <citation type="journal article" date="2014" name="Int. J. Syst. Evol. Microbiol.">
        <title>Complete genome sequence of Corynebacterium casei LMG S-19264T (=DSM 44701T), isolated from a smear-ripened cheese.</title>
        <authorList>
            <consortium name="US DOE Joint Genome Institute (JGI-PGF)"/>
            <person name="Walter F."/>
            <person name="Albersmeier A."/>
            <person name="Kalinowski J."/>
            <person name="Ruckert C."/>
        </authorList>
    </citation>
    <scope>NUCLEOTIDE SEQUENCE</scope>
    <source>
        <strain evidence="2">CGMCC 4.7308</strain>
    </source>
</reference>
<protein>
    <submittedName>
        <fullName evidence="2">Uncharacterized protein</fullName>
    </submittedName>
</protein>
<name>A0A917SMQ7_9ACTN</name>
<feature type="compositionally biased region" description="Low complexity" evidence="1">
    <location>
        <begin position="76"/>
        <end position="99"/>
    </location>
</feature>
<feature type="compositionally biased region" description="Basic residues" evidence="1">
    <location>
        <begin position="141"/>
        <end position="152"/>
    </location>
</feature>
<dbReference type="AlphaFoldDB" id="A0A917SMQ7"/>
<proteinExistence type="predicted"/>
<accession>A0A917SMQ7</accession>
<evidence type="ECO:0000256" key="1">
    <source>
        <dbReference type="SAM" id="MobiDB-lite"/>
    </source>
</evidence>
<evidence type="ECO:0000313" key="3">
    <source>
        <dbReference type="Proteomes" id="UP000655208"/>
    </source>
</evidence>
<sequence length="152" mass="14793">MTVRDTVTVGRGVARVGVGVALGVDLAGVVAPAAPGRAGTVTTGLPPGAGATEAAEGAGTADVDVLPVAAFRDVGTVHPPSTVTASTPASAARTAAGTDPRPRPPARGDPSGRARGTVAIPGLYPSPAARRGTRLGASRAGGRRAGRIRPPR</sequence>
<gene>
    <name evidence="2" type="ORF">GCM10011594_07360</name>
</gene>
<dbReference type="EMBL" id="BMNA01000001">
    <property type="protein sequence ID" value="GGL90217.1"/>
    <property type="molecule type" value="Genomic_DNA"/>
</dbReference>
<reference evidence="2" key="2">
    <citation type="submission" date="2020-09" db="EMBL/GenBank/DDBJ databases">
        <authorList>
            <person name="Sun Q."/>
            <person name="Zhou Y."/>
        </authorList>
    </citation>
    <scope>NUCLEOTIDE SEQUENCE</scope>
    <source>
        <strain evidence="2">CGMCC 4.7308</strain>
    </source>
</reference>
<comment type="caution">
    <text evidence="2">The sequence shown here is derived from an EMBL/GenBank/DDBJ whole genome shotgun (WGS) entry which is preliminary data.</text>
</comment>
<keyword evidence="3" id="KW-1185">Reference proteome</keyword>
<feature type="compositionally biased region" description="Low complexity" evidence="1">
    <location>
        <begin position="128"/>
        <end position="140"/>
    </location>
</feature>
<evidence type="ECO:0000313" key="2">
    <source>
        <dbReference type="EMBL" id="GGL90217.1"/>
    </source>
</evidence>